<keyword evidence="2" id="KW-1185">Reference proteome</keyword>
<evidence type="ECO:0000313" key="2">
    <source>
        <dbReference type="Proteomes" id="UP000238493"/>
    </source>
</evidence>
<dbReference type="RefSeq" id="WP_104756929.1">
    <property type="nucleotide sequence ID" value="NZ_PTRC01000033.1"/>
</dbReference>
<reference evidence="1 2" key="1">
    <citation type="submission" date="2018-02" db="EMBL/GenBank/DDBJ databases">
        <title>Draft genome sequence of Ochrobactrum oryzae found in Brazil.</title>
        <authorList>
            <person name="Cerdeira L."/>
            <person name="Andrade F."/>
            <person name="Zacariotto T."/>
            <person name="Barbosa B."/>
            <person name="Santos S."/>
            <person name="Cassetari V."/>
            <person name="Lincopan N."/>
        </authorList>
    </citation>
    <scope>NUCLEOTIDE SEQUENCE [LARGE SCALE GENOMIC DNA]</scope>
    <source>
        <strain evidence="1 2">OA447</strain>
    </source>
</reference>
<name>A0A2S7IW33_9HYPH</name>
<dbReference type="OrthoDB" id="6976379at2"/>
<proteinExistence type="predicted"/>
<gene>
    <name evidence="1" type="ORF">C3731_17650</name>
</gene>
<dbReference type="AlphaFoldDB" id="A0A2S7IW33"/>
<sequence length="154" mass="16363">MALYPVAGSKIFIGGVLSDKPTDFVAADFTSQTWEEIDGWSQMGAAGDTAALITTSLINRSRDIKQKGTFNAGQMQNVFAIVDDDPGQIALLAAAQTRNNYAFKIELENGAERLFIALVMSAEEAGGEANTIQNLNSTLEINSNIVKVAPPVGP</sequence>
<dbReference type="EMBL" id="PTRC01000033">
    <property type="protein sequence ID" value="PQA72223.1"/>
    <property type="molecule type" value="Genomic_DNA"/>
</dbReference>
<evidence type="ECO:0000313" key="1">
    <source>
        <dbReference type="EMBL" id="PQA72223.1"/>
    </source>
</evidence>
<organism evidence="1 2">
    <name type="scientific">Brucella oryzae</name>
    <dbReference type="NCBI Taxonomy" id="335286"/>
    <lineage>
        <taxon>Bacteria</taxon>
        <taxon>Pseudomonadati</taxon>
        <taxon>Pseudomonadota</taxon>
        <taxon>Alphaproteobacteria</taxon>
        <taxon>Hyphomicrobiales</taxon>
        <taxon>Brucellaceae</taxon>
        <taxon>Brucella/Ochrobactrum group</taxon>
        <taxon>Brucella</taxon>
    </lineage>
</organism>
<protein>
    <recommendedName>
        <fullName evidence="3">Phage tail protein</fullName>
    </recommendedName>
</protein>
<dbReference type="Proteomes" id="UP000238493">
    <property type="component" value="Unassembled WGS sequence"/>
</dbReference>
<dbReference type="Gene3D" id="4.10.410.40">
    <property type="match status" value="1"/>
</dbReference>
<evidence type="ECO:0008006" key="3">
    <source>
        <dbReference type="Google" id="ProtNLM"/>
    </source>
</evidence>
<accession>A0A2S7IW33</accession>
<comment type="caution">
    <text evidence="1">The sequence shown here is derived from an EMBL/GenBank/DDBJ whole genome shotgun (WGS) entry which is preliminary data.</text>
</comment>